<proteinExistence type="predicted"/>
<name>A0AAD9PNI1_9APIC</name>
<dbReference type="GO" id="GO:0005737">
    <property type="term" value="C:cytoplasm"/>
    <property type="evidence" value="ECO:0007669"/>
    <property type="project" value="InterPro"/>
</dbReference>
<dbReference type="Proteomes" id="UP001214638">
    <property type="component" value="Unassembled WGS sequence"/>
</dbReference>
<accession>A0AAD9PNI1</accession>
<dbReference type="PANTHER" id="PTHR12298">
    <property type="entry name" value="PCDC2 PROGRAMMED CELL DEATH PROTEIN 2 -RELATED"/>
    <property type="match status" value="1"/>
</dbReference>
<dbReference type="PANTHER" id="PTHR12298:SF4">
    <property type="entry name" value="PROGRAMMED CELL DEATH PROTEIN 2"/>
    <property type="match status" value="1"/>
</dbReference>
<comment type="caution">
    <text evidence="2">The sequence shown here is derived from an EMBL/GenBank/DDBJ whole genome shotgun (WGS) entry which is preliminary data.</text>
</comment>
<dbReference type="EMBL" id="JALLKP010000001">
    <property type="protein sequence ID" value="KAK2197657.1"/>
    <property type="molecule type" value="Genomic_DNA"/>
</dbReference>
<reference evidence="2" key="1">
    <citation type="journal article" date="2023" name="Nat. Microbiol.">
        <title>Babesia duncani multi-omics identifies virulence factors and drug targets.</title>
        <authorList>
            <person name="Singh P."/>
            <person name="Lonardi S."/>
            <person name="Liang Q."/>
            <person name="Vydyam P."/>
            <person name="Khabirova E."/>
            <person name="Fang T."/>
            <person name="Gihaz S."/>
            <person name="Thekkiniath J."/>
            <person name="Munshi M."/>
            <person name="Abel S."/>
            <person name="Ciampossin L."/>
            <person name="Batugedara G."/>
            <person name="Gupta M."/>
            <person name="Lu X.M."/>
            <person name="Lenz T."/>
            <person name="Chakravarty S."/>
            <person name="Cornillot E."/>
            <person name="Hu Y."/>
            <person name="Ma W."/>
            <person name="Gonzalez L.M."/>
            <person name="Sanchez S."/>
            <person name="Estrada K."/>
            <person name="Sanchez-Flores A."/>
            <person name="Montero E."/>
            <person name="Harb O.S."/>
            <person name="Le Roch K.G."/>
            <person name="Mamoun C.B."/>
        </authorList>
    </citation>
    <scope>NUCLEOTIDE SEQUENCE</scope>
    <source>
        <strain evidence="2">WA1</strain>
    </source>
</reference>
<dbReference type="Pfam" id="PF04194">
    <property type="entry name" value="PDCD2_C"/>
    <property type="match status" value="1"/>
</dbReference>
<gene>
    <name evidence="2" type="ORF">BdWA1_000660</name>
</gene>
<keyword evidence="3" id="KW-1185">Reference proteome</keyword>
<evidence type="ECO:0000313" key="3">
    <source>
        <dbReference type="Proteomes" id="UP001214638"/>
    </source>
</evidence>
<dbReference type="GO" id="GO:0005634">
    <property type="term" value="C:nucleus"/>
    <property type="evidence" value="ECO:0007669"/>
    <property type="project" value="TreeGrafter"/>
</dbReference>
<organism evidence="2 3">
    <name type="scientific">Babesia duncani</name>
    <dbReference type="NCBI Taxonomy" id="323732"/>
    <lineage>
        <taxon>Eukaryota</taxon>
        <taxon>Sar</taxon>
        <taxon>Alveolata</taxon>
        <taxon>Apicomplexa</taxon>
        <taxon>Aconoidasida</taxon>
        <taxon>Piroplasmida</taxon>
        <taxon>Babesiidae</taxon>
        <taxon>Babesia</taxon>
    </lineage>
</organism>
<dbReference type="InterPro" id="IPR007320">
    <property type="entry name" value="PDCD2_C"/>
</dbReference>
<dbReference type="RefSeq" id="XP_067804499.1">
    <property type="nucleotide sequence ID" value="XM_067945708.1"/>
</dbReference>
<evidence type="ECO:0000259" key="1">
    <source>
        <dbReference type="Pfam" id="PF04194"/>
    </source>
</evidence>
<feature type="domain" description="Programmed cell death protein 2 C-terminal" evidence="1">
    <location>
        <begin position="213"/>
        <end position="307"/>
    </location>
</feature>
<dbReference type="GeneID" id="94334958"/>
<sequence>MDSDPEELFAVLSRGEPWELQRQYFPSKVGGFPAWLNPVGLPSEDDLRCPKCFGIMTFVLQIYAPTENDVGFHRTIFVFACQPCMYEFKAFRSQLGRRNDFYDYEPVDEGLYFEQVDNEIAEKCCSVCMLPTSIKSTLHERCQIAQKHKTLDATIPEYQLLICEGKIDRGHGYLSHEQKLYDLYENKTDELKDVCESEQDAIEQLQESRGIIDNSFQHFCSKTTPNEVIYYCRNGKPLYLSDSSERPDYHIPNCEQCGGIRTFEFQILPQILHHLEVPRIEFGTVTIYTCANSCKIEGYAREYVFVEADVSMVKRLSLPDL</sequence>
<dbReference type="KEGG" id="bdw:94334958"/>
<protein>
    <submittedName>
        <fullName evidence="2">Programmed cell death protein 2</fullName>
    </submittedName>
</protein>
<dbReference type="AlphaFoldDB" id="A0AAD9PNI1"/>
<evidence type="ECO:0000313" key="2">
    <source>
        <dbReference type="EMBL" id="KAK2197657.1"/>
    </source>
</evidence>